<dbReference type="PANTHER" id="PTHR16301:SF20">
    <property type="entry name" value="IMPACT FAMILY MEMBER YIGZ"/>
    <property type="match status" value="1"/>
</dbReference>
<dbReference type="AlphaFoldDB" id="D3LV90"/>
<dbReference type="InterPro" id="IPR015796">
    <property type="entry name" value="Impact_YigZ-like"/>
</dbReference>
<evidence type="ECO:0000259" key="3">
    <source>
        <dbReference type="Pfam" id="PF09186"/>
    </source>
</evidence>
<dbReference type="STRING" id="699218.HMPREF0889_0209"/>
<dbReference type="EMBL" id="ADGP01000020">
    <property type="protein sequence ID" value="EFD93817.1"/>
    <property type="molecule type" value="Genomic_DNA"/>
</dbReference>
<dbReference type="Gene3D" id="3.30.230.30">
    <property type="entry name" value="Impact, N-terminal domain"/>
    <property type="match status" value="1"/>
</dbReference>
<dbReference type="PROSITE" id="PS00910">
    <property type="entry name" value="UPF0029"/>
    <property type="match status" value="1"/>
</dbReference>
<dbReference type="InterPro" id="IPR001498">
    <property type="entry name" value="Impact_N"/>
</dbReference>
<dbReference type="Gene3D" id="3.30.70.240">
    <property type="match status" value="1"/>
</dbReference>
<evidence type="ECO:0000313" key="5">
    <source>
        <dbReference type="EMBL" id="EGL40894.1"/>
    </source>
</evidence>
<dbReference type="SUPFAM" id="SSF54211">
    <property type="entry name" value="Ribosomal protein S5 domain 2-like"/>
    <property type="match status" value="1"/>
</dbReference>
<feature type="domain" description="Impact N-terminal" evidence="2">
    <location>
        <begin position="20"/>
        <end position="124"/>
    </location>
</feature>
<evidence type="ECO:0000313" key="7">
    <source>
        <dbReference type="Proteomes" id="UP000004018"/>
    </source>
</evidence>
<comment type="similarity">
    <text evidence="1">Belongs to the IMPACT family.</text>
</comment>
<dbReference type="Proteomes" id="UP000004018">
    <property type="component" value="Unassembled WGS sequence"/>
</dbReference>
<evidence type="ECO:0000313" key="4">
    <source>
        <dbReference type="EMBL" id="EFD93817.1"/>
    </source>
</evidence>
<evidence type="ECO:0000259" key="2">
    <source>
        <dbReference type="Pfam" id="PF01205"/>
    </source>
</evidence>
<dbReference type="InterPro" id="IPR023582">
    <property type="entry name" value="Impact"/>
</dbReference>
<dbReference type="Pfam" id="PF09186">
    <property type="entry name" value="DUF1949"/>
    <property type="match status" value="1"/>
</dbReference>
<dbReference type="GO" id="GO:0006446">
    <property type="term" value="P:regulation of translational initiation"/>
    <property type="evidence" value="ECO:0007669"/>
    <property type="project" value="TreeGrafter"/>
</dbReference>
<dbReference type="Pfam" id="PF01205">
    <property type="entry name" value="Impact_N"/>
    <property type="match status" value="1"/>
</dbReference>
<reference evidence="5 7" key="3">
    <citation type="submission" date="2011-04" db="EMBL/GenBank/DDBJ databases">
        <authorList>
            <person name="Harkins D.M."/>
            <person name="Madupu R."/>
            <person name="Durkin A.S."/>
            <person name="Torralba M."/>
            <person name="Methe B."/>
            <person name="Sutton G.G."/>
            <person name="Nelson K.E."/>
        </authorList>
    </citation>
    <scope>NUCLEOTIDE SEQUENCE [LARGE SCALE GENOMIC DNA]</scope>
    <source>
        <strain evidence="5 7">UPII 199-6</strain>
    </source>
</reference>
<dbReference type="InterPro" id="IPR020569">
    <property type="entry name" value="UPF0029_Impact_CS"/>
</dbReference>
<dbReference type="EMBL" id="AFIJ01000020">
    <property type="protein sequence ID" value="EGL40894.1"/>
    <property type="molecule type" value="Genomic_DNA"/>
</dbReference>
<name>D3LV90_9FIRM</name>
<dbReference type="InterPro" id="IPR035647">
    <property type="entry name" value="EFG_III/V"/>
</dbReference>
<protein>
    <submittedName>
        <fullName evidence="4">YigZ family protein</fullName>
    </submittedName>
</protein>
<dbReference type="eggNOG" id="COG1739">
    <property type="taxonomic scope" value="Bacteria"/>
</dbReference>
<organism evidence="4 6">
    <name type="scientific">Megasphaera lornae</name>
    <dbReference type="NCBI Taxonomy" id="1000568"/>
    <lineage>
        <taxon>Bacteria</taxon>
        <taxon>Bacillati</taxon>
        <taxon>Bacillota</taxon>
        <taxon>Negativicutes</taxon>
        <taxon>Veillonellales</taxon>
        <taxon>Veillonellaceae</taxon>
        <taxon>Megasphaera</taxon>
    </lineage>
</organism>
<sequence>MPLPLYRSLHGQAIAEHTVKKSRFIATAAHITSPAEGQALLQRCRQRYHDARHHCSAYCLGIHQPLQKANDDGEPSGTAGHPMLAVLQNHALTDTGVVVTRYFGGIKLGTAGLIRAYSRAVTLVLATAAIAEYYEREIITITASYPYINSLERFADTHALTIVHRNFAEMVTFTLQLPVQEAARLRQQLTELTAGTAHVHCQGIRTVPVIVPPSGVLQETSE</sequence>
<reference evidence="4" key="2">
    <citation type="submission" date="2009-12" db="EMBL/GenBank/DDBJ databases">
        <authorList>
            <person name="Madupu R."/>
            <person name="Durkin A.S."/>
            <person name="Torralba M."/>
            <person name="Methe B."/>
            <person name="Sutton G.G."/>
            <person name="Strausberg R.L."/>
            <person name="Nelson K.E."/>
        </authorList>
    </citation>
    <scope>NUCLEOTIDE SEQUENCE</scope>
    <source>
        <strain evidence="4">28L</strain>
    </source>
</reference>
<dbReference type="NCBIfam" id="TIGR00257">
    <property type="entry name" value="IMPACT_YIGZ"/>
    <property type="match status" value="1"/>
</dbReference>
<dbReference type="GO" id="GO:0005737">
    <property type="term" value="C:cytoplasm"/>
    <property type="evidence" value="ECO:0007669"/>
    <property type="project" value="TreeGrafter"/>
</dbReference>
<evidence type="ECO:0000256" key="1">
    <source>
        <dbReference type="ARBA" id="ARBA00007665"/>
    </source>
</evidence>
<accession>D3LV90</accession>
<reference evidence="6" key="1">
    <citation type="submission" date="2009-12" db="EMBL/GenBank/DDBJ databases">
        <title>Sequence of Clostridiales genomosp. BVAB3 str. UPII9-5.</title>
        <authorList>
            <person name="Madupu R."/>
            <person name="Durkin A.S."/>
            <person name="Torralba M."/>
            <person name="Methe B."/>
            <person name="Sutton G.G."/>
            <person name="Strausberg R.L."/>
            <person name="Nelson K.E."/>
        </authorList>
    </citation>
    <scope>NUCLEOTIDE SEQUENCE [LARGE SCALE GENOMIC DNA]</scope>
    <source>
        <strain evidence="6">28L</strain>
    </source>
</reference>
<keyword evidence="7" id="KW-1185">Reference proteome</keyword>
<dbReference type="InterPro" id="IPR015269">
    <property type="entry name" value="UPF0029_Impact_C"/>
</dbReference>
<comment type="caution">
    <text evidence="4">The sequence shown here is derived from an EMBL/GenBank/DDBJ whole genome shotgun (WGS) entry which is preliminary data.</text>
</comment>
<gene>
    <name evidence="4" type="ORF">HMPREF0889_0209</name>
    <name evidence="5" type="ORF">HMPREF1039_1101</name>
</gene>
<dbReference type="PANTHER" id="PTHR16301">
    <property type="entry name" value="IMPACT-RELATED"/>
    <property type="match status" value="1"/>
</dbReference>
<dbReference type="RefSeq" id="WP_007390925.1">
    <property type="nucleotide sequence ID" value="NZ_ADGP01000020.1"/>
</dbReference>
<proteinExistence type="inferred from homology"/>
<evidence type="ECO:0000313" key="6">
    <source>
        <dbReference type="Proteomes" id="UP000003242"/>
    </source>
</evidence>
<dbReference type="SUPFAM" id="SSF54980">
    <property type="entry name" value="EF-G C-terminal domain-like"/>
    <property type="match status" value="1"/>
</dbReference>
<dbReference type="InterPro" id="IPR020568">
    <property type="entry name" value="Ribosomal_Su5_D2-typ_SF"/>
</dbReference>
<dbReference type="Proteomes" id="UP000003242">
    <property type="component" value="Unassembled WGS sequence"/>
</dbReference>
<feature type="domain" description="UPF0029" evidence="3">
    <location>
        <begin position="141"/>
        <end position="195"/>
    </location>
</feature>
<dbReference type="OrthoDB" id="9813771at2"/>
<dbReference type="InterPro" id="IPR036956">
    <property type="entry name" value="Impact_N_sf"/>
</dbReference>